<evidence type="ECO:0000256" key="2">
    <source>
        <dbReference type="SAM" id="Phobius"/>
    </source>
</evidence>
<organism evidence="4 5">
    <name type="scientific">Symbiodinium necroappetens</name>
    <dbReference type="NCBI Taxonomy" id="1628268"/>
    <lineage>
        <taxon>Eukaryota</taxon>
        <taxon>Sar</taxon>
        <taxon>Alveolata</taxon>
        <taxon>Dinophyceae</taxon>
        <taxon>Suessiales</taxon>
        <taxon>Symbiodiniaceae</taxon>
        <taxon>Symbiodinium</taxon>
    </lineage>
</organism>
<dbReference type="Pfam" id="PF13385">
    <property type="entry name" value="Laminin_G_3"/>
    <property type="match status" value="1"/>
</dbReference>
<sequence length="1301" mass="141471">MVSRCVYLVISALYFRSSTAKDPEPGWDNSLLSQCPHQGSMVFSEYGTLSGGFPIDTTVPGSNFTDISFTMIASLYVFEPVPGGWTCWLGTATTWPLVNSGHLHLCLTNTKLKLGFFSNDLDANYAFPAETWATVSAVYDASSQTQRLYVDGALVGTRGTSKGFKGQSTRNVEIGRAHNNPTSFQGKGAIRNVVLYASAIDAADLDACAADPSMTITSSTASTHTLTSTSSATMSTSSTSSSSSTRSSTLTTSSTSGTHTLTSTTSTTKSKSSTSSSSSTRSSTSTLTTSSTSGAHTLTSTTSATMSTSSTSSSTVSMSSTSSSSTLSTTGSLTSSSSSSTVTTTSQANVTYIVETTQDQALAAAEALVDASLQHIGALVTVPGVGRSSASSFSVEGLVPATPRYVVGQLDKSLLAAFPFPLVNHSEDDHLYLTFSNFEGVLQEGDIVRLVSGRRARLLADAVDVSVVFSGGQHWPINVSMEQPIYVRVAPTLTENNSMCAFLTESGWSMEGVRPALPEELAAAMGGEYLPGFWCATTHLTIFAAILELAVACTNIEVLSSQLLPRLLDTSWPTRAPAVLVLSTVACCVVILLAANVADRRARLRDVWRQQNLLTAIPPSRVSCCPSLCRCQGKSSQAGKESQTSESKDADSTGPQQRIGKMLSSLQPRSWARRMGIRVMVKGTLQSLALLLWVDEQSLQTHVWNGQGWVQGSLVLAKSKLLATWTANLDEELPRLYAAWGCRRWRRAVVSFSACHPFLGIFPVSVHLTSAKRAMIFSHFLLGSLAMSSLFISVTGVLDVTSDFDCPVEDDTLRLLLIAAVSMVLNSLPRLFFQQLGFRYFAEGAGDEGKVRKKWREWLVADAFFWLLSFVWQAGYILFLCAFLASLAPADESKCLLCFGAILVAKFFASPFSRMCLHFVFTEIAVCSFPDLLQVPPPELGLDLMAAPLTDEVLSAGDGEVAQQKVVELASRGIRVRHLLEFYEEILGQEFFDPERSTTHDVVRHAIIPMTLQGKLPTEENQDVPTEHGGVTKFERSQHGIAYASLVNQLKPVFALKMVTHAWGNVFRNLLAAVFADALGQETYDKVLHLLEEPGLRTIRFQLAALHQLDYPYWICAFSVNQHAGICDRAPSHDSLGREITACPCTTQKFLTGEHCEMNKFDDMINYLRQSNAAARKRGDETQRFGQVVAIDMGFELFSRIWCVAELVEAEKLHLPQALKMHSQSSREQCVQKLHQLDVRSAQASFEADRQLVLDKIQDVDLFNDKLRDLLLTRLNGFLVAELLVGLLSVEELLATVLDTI</sequence>
<evidence type="ECO:0000256" key="1">
    <source>
        <dbReference type="SAM" id="MobiDB-lite"/>
    </source>
</evidence>
<feature type="transmembrane region" description="Helical" evidence="2">
    <location>
        <begin position="576"/>
        <end position="595"/>
    </location>
</feature>
<dbReference type="OrthoDB" id="422815at2759"/>
<dbReference type="SUPFAM" id="SSF49899">
    <property type="entry name" value="Concanavalin A-like lectins/glucanases"/>
    <property type="match status" value="1"/>
</dbReference>
<evidence type="ECO:0000256" key="3">
    <source>
        <dbReference type="SAM" id="SignalP"/>
    </source>
</evidence>
<keyword evidence="3" id="KW-0732">Signal</keyword>
<accession>A0A813CFJ5</accession>
<keyword evidence="2" id="KW-0472">Membrane</keyword>
<name>A0A813CFJ5_9DINO</name>
<feature type="transmembrane region" description="Helical" evidence="2">
    <location>
        <begin position="813"/>
        <end position="833"/>
    </location>
</feature>
<gene>
    <name evidence="4" type="primary">slc38a2</name>
    <name evidence="4" type="ORF">SNEC2469_LOCUS35093</name>
</gene>
<protein>
    <submittedName>
        <fullName evidence="4">Slc38a2 protein</fullName>
    </submittedName>
</protein>
<feature type="region of interest" description="Disordered" evidence="1">
    <location>
        <begin position="220"/>
        <end position="341"/>
    </location>
</feature>
<keyword evidence="2" id="KW-1133">Transmembrane helix</keyword>
<dbReference type="Gene3D" id="2.60.120.200">
    <property type="match status" value="1"/>
</dbReference>
<dbReference type="EMBL" id="CAJNJA010099918">
    <property type="protein sequence ID" value="CAE7943541.1"/>
    <property type="molecule type" value="Genomic_DNA"/>
</dbReference>
<proteinExistence type="predicted"/>
<dbReference type="GO" id="GO:0005176">
    <property type="term" value="F:ErbB-2 class receptor binding"/>
    <property type="evidence" value="ECO:0007669"/>
    <property type="project" value="TreeGrafter"/>
</dbReference>
<feature type="transmembrane region" description="Helical" evidence="2">
    <location>
        <begin position="863"/>
        <end position="888"/>
    </location>
</feature>
<feature type="transmembrane region" description="Helical" evidence="2">
    <location>
        <begin position="780"/>
        <end position="801"/>
    </location>
</feature>
<dbReference type="PANTHER" id="PTHR13802:SF52">
    <property type="entry name" value="MUCIN-4"/>
    <property type="match status" value="1"/>
</dbReference>
<feature type="chain" id="PRO_5032618410" evidence="3">
    <location>
        <begin position="21"/>
        <end position="1301"/>
    </location>
</feature>
<dbReference type="InterPro" id="IPR051495">
    <property type="entry name" value="Epithelial_Barrier/Signaling"/>
</dbReference>
<keyword evidence="2" id="KW-0812">Transmembrane</keyword>
<dbReference type="PANTHER" id="PTHR13802">
    <property type="entry name" value="MUCIN 4-RELATED"/>
    <property type="match status" value="1"/>
</dbReference>
<evidence type="ECO:0000313" key="4">
    <source>
        <dbReference type="EMBL" id="CAE7943541.1"/>
    </source>
</evidence>
<reference evidence="4" key="1">
    <citation type="submission" date="2021-02" db="EMBL/GenBank/DDBJ databases">
        <authorList>
            <person name="Dougan E. K."/>
            <person name="Rhodes N."/>
            <person name="Thang M."/>
            <person name="Chan C."/>
        </authorList>
    </citation>
    <scope>NUCLEOTIDE SEQUENCE</scope>
</reference>
<comment type="caution">
    <text evidence="4">The sequence shown here is derived from an EMBL/GenBank/DDBJ whole genome shotgun (WGS) entry which is preliminary data.</text>
</comment>
<feature type="signal peptide" evidence="3">
    <location>
        <begin position="1"/>
        <end position="20"/>
    </location>
</feature>
<evidence type="ECO:0000313" key="5">
    <source>
        <dbReference type="Proteomes" id="UP000601435"/>
    </source>
</evidence>
<keyword evidence="5" id="KW-1185">Reference proteome</keyword>
<dbReference type="InterPro" id="IPR013320">
    <property type="entry name" value="ConA-like_dom_sf"/>
</dbReference>
<dbReference type="Proteomes" id="UP000601435">
    <property type="component" value="Unassembled WGS sequence"/>
</dbReference>
<feature type="region of interest" description="Disordered" evidence="1">
    <location>
        <begin position="638"/>
        <end position="658"/>
    </location>
</feature>